<keyword evidence="1" id="KW-0812">Transmembrane</keyword>
<dbReference type="Pfam" id="PF20584">
    <property type="entry name" value="DUF6787"/>
    <property type="match status" value="1"/>
</dbReference>
<proteinExistence type="predicted"/>
<comment type="caution">
    <text evidence="3">The sequence shown here is derived from an EMBL/GenBank/DDBJ whole genome shotgun (WGS) entry which is preliminary data.</text>
</comment>
<feature type="domain" description="DUF6787" evidence="2">
    <location>
        <begin position="87"/>
        <end position="163"/>
    </location>
</feature>
<feature type="transmembrane region" description="Helical" evidence="1">
    <location>
        <begin position="78"/>
        <end position="99"/>
    </location>
</feature>
<protein>
    <submittedName>
        <fullName evidence="3">DUF6787 family protein</fullName>
    </submittedName>
</protein>
<dbReference type="InterPro" id="IPR046714">
    <property type="entry name" value="DUF6787"/>
</dbReference>
<feature type="transmembrane region" description="Helical" evidence="1">
    <location>
        <begin position="17"/>
        <end position="35"/>
    </location>
</feature>
<evidence type="ECO:0000313" key="4">
    <source>
        <dbReference type="Proteomes" id="UP001596997"/>
    </source>
</evidence>
<dbReference type="EMBL" id="JBHTJM010000001">
    <property type="protein sequence ID" value="MFD0962513.1"/>
    <property type="molecule type" value="Genomic_DNA"/>
</dbReference>
<keyword evidence="4" id="KW-1185">Reference proteome</keyword>
<evidence type="ECO:0000313" key="3">
    <source>
        <dbReference type="EMBL" id="MFD0962513.1"/>
    </source>
</evidence>
<reference evidence="4" key="1">
    <citation type="journal article" date="2019" name="Int. J. Syst. Evol. Microbiol.">
        <title>The Global Catalogue of Microorganisms (GCM) 10K type strain sequencing project: providing services to taxonomists for standard genome sequencing and annotation.</title>
        <authorList>
            <consortium name="The Broad Institute Genomics Platform"/>
            <consortium name="The Broad Institute Genome Sequencing Center for Infectious Disease"/>
            <person name="Wu L."/>
            <person name="Ma J."/>
        </authorList>
    </citation>
    <scope>NUCLEOTIDE SEQUENCE [LARGE SCALE GENOMIC DNA]</scope>
    <source>
        <strain evidence="4">CCUG 62114</strain>
    </source>
</reference>
<feature type="transmembrane region" description="Helical" evidence="1">
    <location>
        <begin position="47"/>
        <end position="66"/>
    </location>
</feature>
<dbReference type="RefSeq" id="WP_377712248.1">
    <property type="nucleotide sequence ID" value="NZ_JBHTJM010000001.1"/>
</dbReference>
<dbReference type="Proteomes" id="UP001596997">
    <property type="component" value="Unassembled WGS sequence"/>
</dbReference>
<accession>A0ABW3HYF3</accession>
<keyword evidence="1" id="KW-0472">Membrane</keyword>
<sequence length="169" mass="19835">MINDLKKRWEIQKNWQLIYPFLGIIGLLLSGYILAKGILKSFSPDNLILLFFLTLLVSYGILNVTLKIFNKLASKWNVTYRWELIAIFLVFAITGSTAAKISGPILEALDLKEMISNSFLFWTIRILLIFPIYQVMLVLVGWLFGQFDFFWAFEKKMLKRMGFKRFFNE</sequence>
<feature type="transmembrane region" description="Helical" evidence="1">
    <location>
        <begin position="119"/>
        <end position="151"/>
    </location>
</feature>
<gene>
    <name evidence="3" type="ORF">ACFQ1O_00675</name>
</gene>
<organism evidence="3 4">
    <name type="scientific">Pseudofulvibacter geojedonensis</name>
    <dbReference type="NCBI Taxonomy" id="1123758"/>
    <lineage>
        <taxon>Bacteria</taxon>
        <taxon>Pseudomonadati</taxon>
        <taxon>Bacteroidota</taxon>
        <taxon>Flavobacteriia</taxon>
        <taxon>Flavobacteriales</taxon>
        <taxon>Flavobacteriaceae</taxon>
        <taxon>Pseudofulvibacter</taxon>
    </lineage>
</organism>
<name>A0ABW3HYF3_9FLAO</name>
<evidence type="ECO:0000256" key="1">
    <source>
        <dbReference type="SAM" id="Phobius"/>
    </source>
</evidence>
<evidence type="ECO:0000259" key="2">
    <source>
        <dbReference type="Pfam" id="PF20584"/>
    </source>
</evidence>
<keyword evidence="1" id="KW-1133">Transmembrane helix</keyword>